<dbReference type="GO" id="GO:0046872">
    <property type="term" value="F:metal ion binding"/>
    <property type="evidence" value="ECO:0007669"/>
    <property type="project" value="UniProtKB-KW"/>
</dbReference>
<dbReference type="AlphaFoldDB" id="A0A3B6U5J3"/>
<evidence type="ECO:0000256" key="6">
    <source>
        <dbReference type="PIRSR" id="PIRSR604294-1"/>
    </source>
</evidence>
<evidence type="ECO:0000313" key="8">
    <source>
        <dbReference type="Proteomes" id="UP000019116"/>
    </source>
</evidence>
<dbReference type="EnsemblPlants" id="TraesCSU02G085100.1">
    <property type="protein sequence ID" value="TraesCSU02G085100.1"/>
    <property type="gene ID" value="TraesCSU02G085100"/>
</dbReference>
<feature type="binding site" evidence="6">
    <location>
        <position position="233"/>
    </location>
    <ligand>
        <name>Fe cation</name>
        <dbReference type="ChEBI" id="CHEBI:24875"/>
        <note>catalytic</note>
    </ligand>
</feature>
<dbReference type="KEGG" id="taes:123133128"/>
<comment type="cofactor">
    <cofactor evidence="6">
        <name>Fe(2+)</name>
        <dbReference type="ChEBI" id="CHEBI:29033"/>
    </cofactor>
    <text evidence="6">Binds 1 Fe(2+) ion per subunit.</text>
</comment>
<dbReference type="PANTHER" id="PTHR10543:SF94">
    <property type="entry name" value="CAROTENOID CLEAVAGE DIOXYGENASE 8 HOMOLOG A, CHLOROPLASTIC"/>
    <property type="match status" value="1"/>
</dbReference>
<evidence type="ECO:0000256" key="1">
    <source>
        <dbReference type="ARBA" id="ARBA00006787"/>
    </source>
</evidence>
<dbReference type="InterPro" id="IPR004294">
    <property type="entry name" value="Carotenoid_Oase"/>
</dbReference>
<evidence type="ECO:0000256" key="3">
    <source>
        <dbReference type="ARBA" id="ARBA00022946"/>
    </source>
</evidence>
<dbReference type="Proteomes" id="UP000019116">
    <property type="component" value="Chromosome Un"/>
</dbReference>
<dbReference type="Pfam" id="PF03055">
    <property type="entry name" value="RPE65"/>
    <property type="match status" value="1"/>
</dbReference>
<evidence type="ECO:0000256" key="4">
    <source>
        <dbReference type="ARBA" id="ARBA00022964"/>
    </source>
</evidence>
<gene>
    <name evidence="7" type="primary">LOC123133128</name>
</gene>
<keyword evidence="5 6" id="KW-0408">Iron</keyword>
<dbReference type="RefSeq" id="XP_044408600.1">
    <property type="nucleotide sequence ID" value="XM_044552665.1"/>
</dbReference>
<feature type="binding site" evidence="6">
    <location>
        <position position="540"/>
    </location>
    <ligand>
        <name>Fe cation</name>
        <dbReference type="ChEBI" id="CHEBI:24875"/>
        <note>catalytic</note>
    </ligand>
</feature>
<dbReference type="GO" id="GO:0010436">
    <property type="term" value="F:carotenoid dioxygenase activity"/>
    <property type="evidence" value="ECO:0000318"/>
    <property type="project" value="GO_Central"/>
</dbReference>
<organism evidence="7">
    <name type="scientific">Triticum aestivum</name>
    <name type="common">Wheat</name>
    <dbReference type="NCBI Taxonomy" id="4565"/>
    <lineage>
        <taxon>Eukaryota</taxon>
        <taxon>Viridiplantae</taxon>
        <taxon>Streptophyta</taxon>
        <taxon>Embryophyta</taxon>
        <taxon>Tracheophyta</taxon>
        <taxon>Spermatophyta</taxon>
        <taxon>Magnoliopsida</taxon>
        <taxon>Liliopsida</taxon>
        <taxon>Poales</taxon>
        <taxon>Poaceae</taxon>
        <taxon>BOP clade</taxon>
        <taxon>Pooideae</taxon>
        <taxon>Triticodae</taxon>
        <taxon>Triticeae</taxon>
        <taxon>Triticinae</taxon>
        <taxon>Triticum</taxon>
    </lineage>
</organism>
<evidence type="ECO:0000256" key="5">
    <source>
        <dbReference type="ARBA" id="ARBA00023004"/>
    </source>
</evidence>
<reference evidence="7" key="2">
    <citation type="submission" date="2018-10" db="UniProtKB">
        <authorList>
            <consortium name="EnsemblPlants"/>
        </authorList>
    </citation>
    <scope>IDENTIFICATION</scope>
</reference>
<dbReference type="Gramene" id="TraesCSU02G085100.1">
    <property type="protein sequence ID" value="TraesCSU02G085100.1"/>
    <property type="gene ID" value="TraesCSU02G085100"/>
</dbReference>
<dbReference type="PaxDb" id="4565-Traes_6BS_F411E5CB0.1"/>
<keyword evidence="4" id="KW-0560">Oxidoreductase</keyword>
<feature type="binding site" evidence="6">
    <location>
        <position position="283"/>
    </location>
    <ligand>
        <name>Fe cation</name>
        <dbReference type="ChEBI" id="CHEBI:24875"/>
        <note>catalytic</note>
    </ligand>
</feature>
<keyword evidence="3" id="KW-0809">Transit peptide</keyword>
<sequence>MAASALPILCTAIAPKSFVSSLPRPTPINLLRSKIVCSSVRSVKATPTEVEEEAAAGGGGGTKLSAWTSVPQQRWEGDMVVDGQLPLWLNGTYLRNGAGLWEADDLAFDHLFDGYATLIRVSFQQGRATGAHRQIESDAYMAANKDDPIVMQEFSQCPKPANLLDRVRNVVGLLSGASVTDNPNVNVVPLGDGRVMCLTETTKSSTLIDPDTLDTVGKFKYTDKLGAMIQSAHLICTDSEFLTLLPDLLRPGYLVVRMETGTNEMKVIGRVDCRGGPKPGWMHSFAITENHVVVPEMPIWYSLTRLLRSELGQFYTFDCLPTSRSYMHVMCKSTGKTVASVMVPPFMAIHFINAYEEVDKHGEAAEIIADCCEQYGDPAIIKTLVLRQLRSFRGMDLLPNSRVGRFRIPLDGSTFGELQSALDPEEHGRGIEMCNINRACIGKKYRYAYGCGARRPCNYFNTLTKMDMVLQKAMSWYEEGAVPSEPFFVARPGASNEDDGVVMSIVSAEDGGGYMVVLDATTFKEIARVKFPYGLPYGFHGCWIPAKNS</sequence>
<dbReference type="GO" id="GO:0009507">
    <property type="term" value="C:chloroplast"/>
    <property type="evidence" value="ECO:0000318"/>
    <property type="project" value="GO_Central"/>
</dbReference>
<evidence type="ECO:0000256" key="2">
    <source>
        <dbReference type="ARBA" id="ARBA00022723"/>
    </source>
</evidence>
<protein>
    <submittedName>
        <fullName evidence="7">Uncharacterized protein</fullName>
    </submittedName>
</protein>
<feature type="binding site" evidence="6">
    <location>
        <position position="350"/>
    </location>
    <ligand>
        <name>Fe cation</name>
        <dbReference type="ChEBI" id="CHEBI:24875"/>
        <note>catalytic</note>
    </ligand>
</feature>
<keyword evidence="2 6" id="KW-0479">Metal-binding</keyword>
<dbReference type="SMR" id="A0A3B6U5J3"/>
<keyword evidence="4" id="KW-0223">Dioxygenase</keyword>
<name>A0A3B6U5J3_WHEAT</name>
<dbReference type="OrthoDB" id="407010at2759"/>
<dbReference type="OMA" id="NWHDEDA"/>
<dbReference type="GO" id="GO:0016121">
    <property type="term" value="P:carotene catabolic process"/>
    <property type="evidence" value="ECO:0000318"/>
    <property type="project" value="GO_Central"/>
</dbReference>
<comment type="similarity">
    <text evidence="1">Belongs to the carotenoid oxygenase family.</text>
</comment>
<evidence type="ECO:0000313" key="7">
    <source>
        <dbReference type="EnsemblPlants" id="TraesCSU02G085100.1"/>
    </source>
</evidence>
<keyword evidence="8" id="KW-1185">Reference proteome</keyword>
<dbReference type="STRING" id="4565.A0A3B6U5J3"/>
<dbReference type="PANTHER" id="PTHR10543">
    <property type="entry name" value="BETA-CAROTENE DIOXYGENASE"/>
    <property type="match status" value="1"/>
</dbReference>
<accession>A0A3B6U5J3</accession>
<proteinExistence type="inferred from homology"/>
<reference evidence="7" key="1">
    <citation type="submission" date="2018-08" db="EMBL/GenBank/DDBJ databases">
        <authorList>
            <person name="Rossello M."/>
        </authorList>
    </citation>
    <scope>NUCLEOTIDE SEQUENCE [LARGE SCALE GENOMIC DNA]</scope>
    <source>
        <strain evidence="7">cv. Chinese Spring</strain>
    </source>
</reference>
<dbReference type="GeneID" id="123133128"/>